<accession>A0ABW0Z3P1</accession>
<name>A0ABW0Z3P1_9ACTN</name>
<evidence type="ECO:0000313" key="1">
    <source>
        <dbReference type="EMBL" id="MFC5721689.1"/>
    </source>
</evidence>
<evidence type="ECO:0000313" key="2">
    <source>
        <dbReference type="Proteomes" id="UP001596083"/>
    </source>
</evidence>
<dbReference type="EMBL" id="JBHSPB010000008">
    <property type="protein sequence ID" value="MFC5721689.1"/>
    <property type="molecule type" value="Genomic_DNA"/>
</dbReference>
<organism evidence="1 2">
    <name type="scientific">Streptomyces gamaensis</name>
    <dbReference type="NCBI Taxonomy" id="1763542"/>
    <lineage>
        <taxon>Bacteria</taxon>
        <taxon>Bacillati</taxon>
        <taxon>Actinomycetota</taxon>
        <taxon>Actinomycetes</taxon>
        <taxon>Kitasatosporales</taxon>
        <taxon>Streptomycetaceae</taxon>
        <taxon>Streptomyces</taxon>
    </lineage>
</organism>
<dbReference type="RefSeq" id="WP_390317004.1">
    <property type="nucleotide sequence ID" value="NZ_JBHSPB010000008.1"/>
</dbReference>
<proteinExistence type="predicted"/>
<evidence type="ECO:0008006" key="3">
    <source>
        <dbReference type="Google" id="ProtNLM"/>
    </source>
</evidence>
<dbReference type="Proteomes" id="UP001596083">
    <property type="component" value="Unassembled WGS sequence"/>
</dbReference>
<reference evidence="2" key="1">
    <citation type="journal article" date="2019" name="Int. J. Syst. Evol. Microbiol.">
        <title>The Global Catalogue of Microorganisms (GCM) 10K type strain sequencing project: providing services to taxonomists for standard genome sequencing and annotation.</title>
        <authorList>
            <consortium name="The Broad Institute Genomics Platform"/>
            <consortium name="The Broad Institute Genome Sequencing Center for Infectious Disease"/>
            <person name="Wu L."/>
            <person name="Ma J."/>
        </authorList>
    </citation>
    <scope>NUCLEOTIDE SEQUENCE [LARGE SCALE GENOMIC DNA]</scope>
    <source>
        <strain evidence="2">CGMCC 4.7304</strain>
    </source>
</reference>
<protein>
    <recommendedName>
        <fullName evidence="3">Transposase</fullName>
    </recommendedName>
</protein>
<comment type="caution">
    <text evidence="1">The sequence shown here is derived from an EMBL/GenBank/DDBJ whole genome shotgun (WGS) entry which is preliminary data.</text>
</comment>
<keyword evidence="2" id="KW-1185">Reference proteome</keyword>
<gene>
    <name evidence="1" type="ORF">ACFP1Z_16070</name>
</gene>
<sequence>MRRLLLTAVYWLVVTPWGRCRRLRDPLALRWRPRDETYWHFTP</sequence>